<reference evidence="2" key="1">
    <citation type="journal article" date="2019" name="Plant J.">
        <title>Chlorella vulgaris genome assembly and annotation reveals the molecular basis for metabolic acclimation to high light conditions.</title>
        <authorList>
            <person name="Cecchin M."/>
            <person name="Marcolungo L."/>
            <person name="Rossato M."/>
            <person name="Girolomoni L."/>
            <person name="Cosentino E."/>
            <person name="Cuine S."/>
            <person name="Li-Beisson Y."/>
            <person name="Delledonne M."/>
            <person name="Ballottari M."/>
        </authorList>
    </citation>
    <scope>NUCLEOTIDE SEQUENCE</scope>
    <source>
        <strain evidence="2">211/11P</strain>
    </source>
</reference>
<keyword evidence="3" id="KW-1185">Reference proteome</keyword>
<dbReference type="EMBL" id="SIDB01000014">
    <property type="protein sequence ID" value="KAI3423815.1"/>
    <property type="molecule type" value="Genomic_DNA"/>
</dbReference>
<evidence type="ECO:0000256" key="1">
    <source>
        <dbReference type="SAM" id="MobiDB-lite"/>
    </source>
</evidence>
<evidence type="ECO:0000313" key="3">
    <source>
        <dbReference type="Proteomes" id="UP001055712"/>
    </source>
</evidence>
<dbReference type="Proteomes" id="UP001055712">
    <property type="component" value="Unassembled WGS sequence"/>
</dbReference>
<gene>
    <name evidence="2" type="ORF">D9Q98_009651</name>
</gene>
<comment type="caution">
    <text evidence="2">The sequence shown here is derived from an EMBL/GenBank/DDBJ whole genome shotgun (WGS) entry which is preliminary data.</text>
</comment>
<protein>
    <submittedName>
        <fullName evidence="2">Uncharacterized protein</fullName>
    </submittedName>
</protein>
<reference evidence="2" key="2">
    <citation type="submission" date="2020-11" db="EMBL/GenBank/DDBJ databases">
        <authorList>
            <person name="Cecchin M."/>
            <person name="Marcolungo L."/>
            <person name="Rossato M."/>
            <person name="Girolomoni L."/>
            <person name="Cosentino E."/>
            <person name="Cuine S."/>
            <person name="Li-Beisson Y."/>
            <person name="Delledonne M."/>
            <person name="Ballottari M."/>
        </authorList>
    </citation>
    <scope>NUCLEOTIDE SEQUENCE</scope>
    <source>
        <strain evidence="2">211/11P</strain>
        <tissue evidence="2">Whole cell</tissue>
    </source>
</reference>
<evidence type="ECO:0000313" key="2">
    <source>
        <dbReference type="EMBL" id="KAI3423815.1"/>
    </source>
</evidence>
<feature type="region of interest" description="Disordered" evidence="1">
    <location>
        <begin position="56"/>
        <end position="97"/>
    </location>
</feature>
<proteinExistence type="predicted"/>
<organism evidence="2 3">
    <name type="scientific">Chlorella vulgaris</name>
    <name type="common">Green alga</name>
    <dbReference type="NCBI Taxonomy" id="3077"/>
    <lineage>
        <taxon>Eukaryota</taxon>
        <taxon>Viridiplantae</taxon>
        <taxon>Chlorophyta</taxon>
        <taxon>core chlorophytes</taxon>
        <taxon>Trebouxiophyceae</taxon>
        <taxon>Chlorellales</taxon>
        <taxon>Chlorellaceae</taxon>
        <taxon>Chlorella clade</taxon>
        <taxon>Chlorella</taxon>
    </lineage>
</organism>
<sequence length="244" mass="25563">MATQANLAVAAVGDSIDRLVDGQDRPSTTALTAMATCLLLHGGPAPRVVSGRSSLQLNARRRAPALTRSTSKDADEGATDTGTPTMPTPPADVPVRPLSTFDEYGGYEAGDMPQLKTGELSEEEEAAAGDQGMQGASCLLVEDEAKRAEYEAQLQAMGDWKSGDESMREEQVLESVDGMVGNWEFQQGEKQREQQAAADDDYNRILAELAELETAAGAGGRLSAGDSGTNGAEVGEAAGVQDIE</sequence>
<feature type="region of interest" description="Disordered" evidence="1">
    <location>
        <begin position="219"/>
        <end position="244"/>
    </location>
</feature>
<name>A0A9D4YSC1_CHLVU</name>
<dbReference type="AlphaFoldDB" id="A0A9D4YSC1"/>
<accession>A0A9D4YSC1</accession>